<name>A0A3P7L694_DIBLA</name>
<protein>
    <submittedName>
        <fullName evidence="1">Uncharacterized protein</fullName>
    </submittedName>
</protein>
<dbReference type="AlphaFoldDB" id="A0A3P7L694"/>
<reference evidence="1 2" key="1">
    <citation type="submission" date="2018-11" db="EMBL/GenBank/DDBJ databases">
        <authorList>
            <consortium name="Pathogen Informatics"/>
        </authorList>
    </citation>
    <scope>NUCLEOTIDE SEQUENCE [LARGE SCALE GENOMIC DNA]</scope>
</reference>
<accession>A0A3P7L694</accession>
<dbReference type="OrthoDB" id="6249763at2759"/>
<sequence length="702" mass="77490">MSALCFVPFAEPAKESEDKPQAHVYAPGFYGIQTYARELLASQDAILSCFIALTTVPVSSLQLPADLLVFDFLRFPTNLQTDQRFVLVLGQPKERSTWLSLTLIHLLFPPHVDATTPPQNRLLESLKGVHTRQGEAYFLKILRFLDFTCSTDKLVSPFLGKISNNLQSITLQRLASPSADQITRSSLFDWLAEAVLFDALKGPGASLFQGSGFTLLRILCSPPKSSAGDTNGSNGKTSEQPLDILSVLLSTLDEIDADLQEEVDGTTVSLYWSVLKLISAIWLQPSNPFRLQLNDKGKLWSSISGPFLKLLSTLESQEGSLSTIELEVTGYLPAILSVEVYEYIKCVAFRGISDCSTDVSSIDSPSQPKEPLYSALLWSLTRCKSLFSVLLTASQLQEDSSAKSGNLTISSEGVLELVDSWLENILVLAIVNIVLYTKLQLPVCMFSGKFGPTNGPIQTVDWFTRVVTILAQQRQYVSESQKLTFSHFHADLLAILCRLVPSIDSSLSDGQPSSPTNQDLDKSLERLLTLCFDYLHSISLKTRISTADREVFIQTVNILQSIWDYFDSYQLICTLTDCGTLNNLLVIFTEHSRTRNGASFCQALVLLLLRLLTPPTISLSAADATMPSRAPTSGFYPNLIQSPLRASPASTSSVSLRQAELVASYSDLLTQGLRLPSVEKLTRWLSQDEACEVRRHSLSRNN</sequence>
<evidence type="ECO:0000313" key="2">
    <source>
        <dbReference type="Proteomes" id="UP000281553"/>
    </source>
</evidence>
<keyword evidence="2" id="KW-1185">Reference proteome</keyword>
<proteinExistence type="predicted"/>
<organism evidence="1 2">
    <name type="scientific">Dibothriocephalus latus</name>
    <name type="common">Fish tapeworm</name>
    <name type="synonym">Diphyllobothrium latum</name>
    <dbReference type="NCBI Taxonomy" id="60516"/>
    <lineage>
        <taxon>Eukaryota</taxon>
        <taxon>Metazoa</taxon>
        <taxon>Spiralia</taxon>
        <taxon>Lophotrochozoa</taxon>
        <taxon>Platyhelminthes</taxon>
        <taxon>Cestoda</taxon>
        <taxon>Eucestoda</taxon>
        <taxon>Diphyllobothriidea</taxon>
        <taxon>Diphyllobothriidae</taxon>
        <taxon>Dibothriocephalus</taxon>
    </lineage>
</organism>
<dbReference type="EMBL" id="UYRU01046378">
    <property type="protein sequence ID" value="VDN09090.1"/>
    <property type="molecule type" value="Genomic_DNA"/>
</dbReference>
<evidence type="ECO:0000313" key="1">
    <source>
        <dbReference type="EMBL" id="VDN09090.1"/>
    </source>
</evidence>
<gene>
    <name evidence="1" type="ORF">DILT_LOCUS4921</name>
</gene>
<dbReference type="Proteomes" id="UP000281553">
    <property type="component" value="Unassembled WGS sequence"/>
</dbReference>